<dbReference type="GO" id="GO:0016740">
    <property type="term" value="F:transferase activity"/>
    <property type="evidence" value="ECO:0007669"/>
    <property type="project" value="UniProtKB-KW"/>
</dbReference>
<comment type="caution">
    <text evidence="2">The sequence shown here is derived from an EMBL/GenBank/DDBJ whole genome shotgun (WGS) entry which is preliminary data.</text>
</comment>
<dbReference type="InterPro" id="IPR029044">
    <property type="entry name" value="Nucleotide-diphossugar_trans"/>
</dbReference>
<dbReference type="Gene3D" id="3.90.550.10">
    <property type="entry name" value="Spore Coat Polysaccharide Biosynthesis Protein SpsA, Chain A"/>
    <property type="match status" value="1"/>
</dbReference>
<dbReference type="Proteomes" id="UP000245449">
    <property type="component" value="Unassembled WGS sequence"/>
</dbReference>
<keyword evidence="3" id="KW-1185">Reference proteome</keyword>
<accession>A0A2U1JIA2</accession>
<proteinExistence type="predicted"/>
<evidence type="ECO:0000313" key="3">
    <source>
        <dbReference type="Proteomes" id="UP000245449"/>
    </source>
</evidence>
<dbReference type="EMBL" id="QCZI01000010">
    <property type="protein sequence ID" value="PWA04886.1"/>
    <property type="molecule type" value="Genomic_DNA"/>
</dbReference>
<name>A0A2U1JIA2_9FLAO</name>
<organism evidence="2 3">
    <name type="scientific">Flavobacterium psychrotolerans</name>
    <dbReference type="NCBI Taxonomy" id="2169410"/>
    <lineage>
        <taxon>Bacteria</taxon>
        <taxon>Pseudomonadati</taxon>
        <taxon>Bacteroidota</taxon>
        <taxon>Flavobacteriia</taxon>
        <taxon>Flavobacteriales</taxon>
        <taxon>Flavobacteriaceae</taxon>
        <taxon>Flavobacterium</taxon>
    </lineage>
</organism>
<sequence length="386" mass="45130">MEKYKPAIVIAAYNRKHSLKRLLDSLAKSIYQSEVTLVISIDKSNNEDVLDIANSFEWNNGEKVILKHNQNLGLKKHILECGNLTKTYGSIILLEDDLYVSPFFYIYALDALQYYSTDTNIAGISLYAHSFNVHAKLPFTPVKEDSSVFFMQLPSSWGQAWTIEQWNNFTLWFNSDKNNNNYQTSAIPTNIASWPTSSWLKIFTKYIIENNKYFAYPYVSLTTNFGDAGVNFGRKSSYVQVVLQNIEIKYEFKKFEDANCVYDSYFEMLPSKLKLKADELSNYDFEVDLYGYKPLLNFNKPYFLTTQNCKVYEKSYGLDFKPIEFNVFEENSGVDIFLVKRADFKYNTKKLSKSILFEYYYRMPVIGELFNLLMLKIRQNIYDKIS</sequence>
<evidence type="ECO:0000313" key="2">
    <source>
        <dbReference type="EMBL" id="PWA04886.1"/>
    </source>
</evidence>
<dbReference type="InterPro" id="IPR001173">
    <property type="entry name" value="Glyco_trans_2-like"/>
</dbReference>
<dbReference type="SUPFAM" id="SSF53448">
    <property type="entry name" value="Nucleotide-diphospho-sugar transferases"/>
    <property type="match status" value="1"/>
</dbReference>
<gene>
    <name evidence="2" type="ORF">DB895_08960</name>
</gene>
<dbReference type="Pfam" id="PF00535">
    <property type="entry name" value="Glycos_transf_2"/>
    <property type="match status" value="1"/>
</dbReference>
<feature type="domain" description="Glycosyltransferase 2-like" evidence="1">
    <location>
        <begin position="8"/>
        <end position="119"/>
    </location>
</feature>
<protein>
    <submittedName>
        <fullName evidence="2">Glycosyl transferase family 2</fullName>
    </submittedName>
</protein>
<keyword evidence="2" id="KW-0808">Transferase</keyword>
<dbReference type="PANTHER" id="PTHR33604">
    <property type="entry name" value="OSJNBA0004B13.7 PROTEIN"/>
    <property type="match status" value="1"/>
</dbReference>
<reference evidence="2 3" key="1">
    <citation type="submission" date="2018-04" db="EMBL/GenBank/DDBJ databases">
        <title>Flavobacterium sp. nov., isolated from glacier ice.</title>
        <authorList>
            <person name="Liu Q."/>
            <person name="Xin Y.-H."/>
        </authorList>
    </citation>
    <scope>NUCLEOTIDE SEQUENCE [LARGE SCALE GENOMIC DNA]</scope>
    <source>
        <strain evidence="2 3">RB1R5</strain>
    </source>
</reference>
<dbReference type="RefSeq" id="WP_116725033.1">
    <property type="nucleotide sequence ID" value="NZ_QCZI01000010.1"/>
</dbReference>
<evidence type="ECO:0000259" key="1">
    <source>
        <dbReference type="Pfam" id="PF00535"/>
    </source>
</evidence>
<dbReference type="AlphaFoldDB" id="A0A2U1JIA2"/>
<dbReference type="OrthoDB" id="9785375at2"/>
<dbReference type="PANTHER" id="PTHR33604:SF3">
    <property type="entry name" value="OSJNBA0004B13.7 PROTEIN"/>
    <property type="match status" value="1"/>
</dbReference>